<reference evidence="1" key="1">
    <citation type="submission" date="2023-04" db="EMBL/GenBank/DDBJ databases">
        <title>Phytophthora lilii NBRC 32176.</title>
        <authorList>
            <person name="Ichikawa N."/>
            <person name="Sato H."/>
            <person name="Tonouchi N."/>
        </authorList>
    </citation>
    <scope>NUCLEOTIDE SEQUENCE</scope>
    <source>
        <strain evidence="1">NBRC 32176</strain>
    </source>
</reference>
<accession>A0A9W6X4V2</accession>
<dbReference type="OrthoDB" id="129182at2759"/>
<proteinExistence type="predicted"/>
<gene>
    <name evidence="1" type="ORF">Plil01_001350100</name>
</gene>
<protein>
    <submittedName>
        <fullName evidence="1">Unnamed protein product</fullName>
    </submittedName>
</protein>
<evidence type="ECO:0000313" key="1">
    <source>
        <dbReference type="EMBL" id="GMF31578.1"/>
    </source>
</evidence>
<evidence type="ECO:0000313" key="2">
    <source>
        <dbReference type="Proteomes" id="UP001165083"/>
    </source>
</evidence>
<sequence>MVMNEFTRHEIWEDGSIPRFNCGHACSGISKCSGRKTSCQRNLRLPGSDIFHPSTTFRLVHDTVSDVVVKVPSTPPPAVLVRNDRGSSAVAMPGCSDAKIKEKKNIFPLFFDAQAYNPCNISLSGSIAGVPRSLSLRIQQFPLVCAVASTVYKVEGENLNAMVETEWRSKNKFANKREQPCLLVSRVTARSAFRTLQPMTQDIIAWARPPQLSLDEEARLEQLSCQTIASIEKI</sequence>
<keyword evidence="2" id="KW-1185">Reference proteome</keyword>
<name>A0A9W6X4V2_9STRA</name>
<comment type="caution">
    <text evidence="1">The sequence shown here is derived from an EMBL/GenBank/DDBJ whole genome shotgun (WGS) entry which is preliminary data.</text>
</comment>
<dbReference type="AlphaFoldDB" id="A0A9W6X4V2"/>
<dbReference type="EMBL" id="BSXW01000916">
    <property type="protein sequence ID" value="GMF31578.1"/>
    <property type="molecule type" value="Genomic_DNA"/>
</dbReference>
<dbReference type="Proteomes" id="UP001165083">
    <property type="component" value="Unassembled WGS sequence"/>
</dbReference>
<organism evidence="1 2">
    <name type="scientific">Phytophthora lilii</name>
    <dbReference type="NCBI Taxonomy" id="2077276"/>
    <lineage>
        <taxon>Eukaryota</taxon>
        <taxon>Sar</taxon>
        <taxon>Stramenopiles</taxon>
        <taxon>Oomycota</taxon>
        <taxon>Peronosporomycetes</taxon>
        <taxon>Peronosporales</taxon>
        <taxon>Peronosporaceae</taxon>
        <taxon>Phytophthora</taxon>
    </lineage>
</organism>